<evidence type="ECO:0000313" key="3">
    <source>
        <dbReference type="Proteomes" id="UP001177670"/>
    </source>
</evidence>
<dbReference type="AlphaFoldDB" id="A0AA40G9T2"/>
<organism evidence="2 3">
    <name type="scientific">Melipona bicolor</name>
    <dbReference type="NCBI Taxonomy" id="60889"/>
    <lineage>
        <taxon>Eukaryota</taxon>
        <taxon>Metazoa</taxon>
        <taxon>Ecdysozoa</taxon>
        <taxon>Arthropoda</taxon>
        <taxon>Hexapoda</taxon>
        <taxon>Insecta</taxon>
        <taxon>Pterygota</taxon>
        <taxon>Neoptera</taxon>
        <taxon>Endopterygota</taxon>
        <taxon>Hymenoptera</taxon>
        <taxon>Apocrita</taxon>
        <taxon>Aculeata</taxon>
        <taxon>Apoidea</taxon>
        <taxon>Anthophila</taxon>
        <taxon>Apidae</taxon>
        <taxon>Melipona</taxon>
    </lineage>
</organism>
<keyword evidence="3" id="KW-1185">Reference proteome</keyword>
<comment type="caution">
    <text evidence="2">The sequence shown here is derived from an EMBL/GenBank/DDBJ whole genome shotgun (WGS) entry which is preliminary data.</text>
</comment>
<feature type="transmembrane region" description="Helical" evidence="1">
    <location>
        <begin position="35"/>
        <end position="57"/>
    </location>
</feature>
<proteinExistence type="predicted"/>
<evidence type="ECO:0000313" key="2">
    <source>
        <dbReference type="EMBL" id="KAK1133765.1"/>
    </source>
</evidence>
<name>A0AA40G9T2_9HYME</name>
<keyword evidence="1" id="KW-0812">Transmembrane</keyword>
<protein>
    <submittedName>
        <fullName evidence="2">Uncharacterized protein</fullName>
    </submittedName>
</protein>
<gene>
    <name evidence="2" type="ORF">K0M31_011556</name>
</gene>
<sequence length="95" mass="11376">MTMTMDASIKWFNSLHSSYTNTFESLEFQYHKPGLISLIFLVLWITTAIVSICVQYFDYSDLVRFTRLWSYCFGMYDFFQDDDDDDDDFLNRIAE</sequence>
<evidence type="ECO:0000256" key="1">
    <source>
        <dbReference type="SAM" id="Phobius"/>
    </source>
</evidence>
<keyword evidence="1" id="KW-1133">Transmembrane helix</keyword>
<accession>A0AA40G9T2</accession>
<dbReference type="Proteomes" id="UP001177670">
    <property type="component" value="Unassembled WGS sequence"/>
</dbReference>
<reference evidence="2" key="1">
    <citation type="submission" date="2021-10" db="EMBL/GenBank/DDBJ databases">
        <title>Melipona bicolor Genome sequencing and assembly.</title>
        <authorList>
            <person name="Araujo N.S."/>
            <person name="Arias M.C."/>
        </authorList>
    </citation>
    <scope>NUCLEOTIDE SEQUENCE</scope>
    <source>
        <strain evidence="2">USP_2M_L1-L4_2017</strain>
        <tissue evidence="2">Whole body</tissue>
    </source>
</reference>
<keyword evidence="1" id="KW-0472">Membrane</keyword>
<dbReference type="EMBL" id="JAHYIQ010000003">
    <property type="protein sequence ID" value="KAK1133765.1"/>
    <property type="molecule type" value="Genomic_DNA"/>
</dbReference>